<dbReference type="STRING" id="398511.BpOF4_04460"/>
<accession>D3FXW9</accession>
<dbReference type="EMBL" id="CP001878">
    <property type="protein sequence ID" value="ADC48956.1"/>
    <property type="molecule type" value="Genomic_DNA"/>
</dbReference>
<keyword evidence="3" id="KW-1185">Reference proteome</keyword>
<dbReference type="AlphaFoldDB" id="D3FXW9"/>
<feature type="coiled-coil region" evidence="1">
    <location>
        <begin position="20"/>
        <end position="79"/>
    </location>
</feature>
<sequence>MKFELLDQYTEERAARVRQSSEMSFRVKQAEEEVQGLKAEYEAKLRASLIDGKDITKELDALDEKIKEAEKAHARRRQEQTLFTQMKTTSITPDDIVEEWRSKYLPEFKAIKLAPAYEKMFEAKKQWVEAWAEYQAAIAEYNDEKQATIHEVGDYVYYKLGKIEADADERDKYFFGEYDASKWADKHVKGAK</sequence>
<protein>
    <submittedName>
        <fullName evidence="2">Uncharacterized protein</fullName>
    </submittedName>
</protein>
<organism evidence="2 3">
    <name type="scientific">Alkalihalophilus pseudofirmus (strain ATCC BAA-2126 / JCM 17055 / OF4)</name>
    <name type="common">Bacillus pseudofirmus</name>
    <dbReference type="NCBI Taxonomy" id="398511"/>
    <lineage>
        <taxon>Bacteria</taxon>
        <taxon>Bacillati</taxon>
        <taxon>Bacillota</taxon>
        <taxon>Bacilli</taxon>
        <taxon>Bacillales</taxon>
        <taxon>Bacillaceae</taxon>
        <taxon>Alkalihalophilus</taxon>
    </lineage>
</organism>
<dbReference type="HOGENOM" id="CLU_1412696_0_0_9"/>
<reference evidence="2 3" key="1">
    <citation type="journal article" date="2011" name="Environ. Microbiol.">
        <title>Genome of alkaliphilic Bacillus pseudofirmus OF4 reveals adaptations that support the ability to grow in an external pH range from 7.5 to 11.4.</title>
        <authorList>
            <person name="Janto B."/>
            <person name="Ahmed A."/>
            <person name="Ito M."/>
            <person name="Liu J."/>
            <person name="Hicks D.B."/>
            <person name="Pagni S."/>
            <person name="Fackelmayer O.J."/>
            <person name="Smith T.A."/>
            <person name="Earl J."/>
            <person name="Elbourne L.D."/>
            <person name="Hassan K."/>
            <person name="Paulsen I.T."/>
            <person name="Kolsto A.B."/>
            <person name="Tourasse N.J."/>
            <person name="Ehrlich G.D."/>
            <person name="Boissy R."/>
            <person name="Ivey D.M."/>
            <person name="Li G."/>
            <person name="Xue Y."/>
            <person name="Ma Y."/>
            <person name="Hu F.Z."/>
            <person name="Krulwich T.A."/>
        </authorList>
    </citation>
    <scope>NUCLEOTIDE SEQUENCE [LARGE SCALE GENOMIC DNA]</scope>
    <source>
        <strain evidence="3">ATCC BAA-2126 / JCM 17055 / OF4</strain>
    </source>
</reference>
<keyword evidence="1" id="KW-0175">Coiled coil</keyword>
<dbReference type="KEGG" id="bpf:BpOF4_04460"/>
<dbReference type="RefSeq" id="WP_012960230.1">
    <property type="nucleotide sequence ID" value="NC_013791.2"/>
</dbReference>
<evidence type="ECO:0000313" key="3">
    <source>
        <dbReference type="Proteomes" id="UP000001544"/>
    </source>
</evidence>
<proteinExistence type="predicted"/>
<dbReference type="eggNOG" id="ENOG5030D2W">
    <property type="taxonomic scope" value="Bacteria"/>
</dbReference>
<name>D3FXW9_ALKPO</name>
<gene>
    <name evidence="2" type="ordered locus">BpOF4_04460</name>
</gene>
<evidence type="ECO:0000313" key="2">
    <source>
        <dbReference type="EMBL" id="ADC48956.1"/>
    </source>
</evidence>
<evidence type="ECO:0000256" key="1">
    <source>
        <dbReference type="SAM" id="Coils"/>
    </source>
</evidence>
<dbReference type="Proteomes" id="UP000001544">
    <property type="component" value="Chromosome"/>
</dbReference>